<dbReference type="Gene3D" id="1.25.40.20">
    <property type="entry name" value="Ankyrin repeat-containing domain"/>
    <property type="match status" value="1"/>
</dbReference>
<dbReference type="SUPFAM" id="SSF48403">
    <property type="entry name" value="Ankyrin repeat"/>
    <property type="match status" value="1"/>
</dbReference>
<evidence type="ECO:0000256" key="3">
    <source>
        <dbReference type="PROSITE-ProRule" id="PRU00023"/>
    </source>
</evidence>
<dbReference type="GO" id="GO:0004672">
    <property type="term" value="F:protein kinase activity"/>
    <property type="evidence" value="ECO:0007669"/>
    <property type="project" value="InterPro"/>
</dbReference>
<dbReference type="EMBL" id="CYKH01000181">
    <property type="protein sequence ID" value="CUE76047.1"/>
    <property type="molecule type" value="Genomic_DNA"/>
</dbReference>
<dbReference type="SMART" id="SM00248">
    <property type="entry name" value="ANK"/>
    <property type="match status" value="3"/>
</dbReference>
<dbReference type="AlphaFoldDB" id="A0A0S4IR55"/>
<evidence type="ECO:0000256" key="1">
    <source>
        <dbReference type="ARBA" id="ARBA00022737"/>
    </source>
</evidence>
<accession>A0A0S4IR55</accession>
<proteinExistence type="predicted"/>
<evidence type="ECO:0000313" key="6">
    <source>
        <dbReference type="Proteomes" id="UP000051952"/>
    </source>
</evidence>
<evidence type="ECO:0000313" key="5">
    <source>
        <dbReference type="EMBL" id="CUE76047.1"/>
    </source>
</evidence>
<feature type="repeat" description="ANK" evidence="3">
    <location>
        <begin position="531"/>
        <end position="563"/>
    </location>
</feature>
<dbReference type="PROSITE" id="PS50088">
    <property type="entry name" value="ANK_REPEAT"/>
    <property type="match status" value="1"/>
</dbReference>
<reference evidence="6" key="1">
    <citation type="submission" date="2015-09" db="EMBL/GenBank/DDBJ databases">
        <authorList>
            <consortium name="Pathogen Informatics"/>
        </authorList>
    </citation>
    <scope>NUCLEOTIDE SEQUENCE [LARGE SCALE GENOMIC DNA]</scope>
    <source>
        <strain evidence="6">Lake Konstanz</strain>
    </source>
</reference>
<dbReference type="Proteomes" id="UP000051952">
    <property type="component" value="Unassembled WGS sequence"/>
</dbReference>
<dbReference type="Pfam" id="PF12796">
    <property type="entry name" value="Ank_2"/>
    <property type="match status" value="1"/>
</dbReference>
<dbReference type="PANTHER" id="PTHR24161:SF121">
    <property type="entry name" value="M-PHASE PHOSPHOPROTEIN 8"/>
    <property type="match status" value="1"/>
</dbReference>
<dbReference type="Gene3D" id="1.10.510.10">
    <property type="entry name" value="Transferase(Phosphotransferase) domain 1"/>
    <property type="match status" value="1"/>
</dbReference>
<keyword evidence="2 3" id="KW-0040">ANK repeat</keyword>
<protein>
    <submittedName>
        <fullName evidence="5">Ankyrin repeat protein, putative</fullName>
    </submittedName>
</protein>
<evidence type="ECO:0000259" key="4">
    <source>
        <dbReference type="PROSITE" id="PS50011"/>
    </source>
</evidence>
<name>A0A0S4IR55_BODSA</name>
<feature type="domain" description="Protein kinase" evidence="4">
    <location>
        <begin position="1"/>
        <end position="177"/>
    </location>
</feature>
<dbReference type="VEuPathDB" id="TriTrypDB:BSAL_56130"/>
<keyword evidence="1" id="KW-0677">Repeat</keyword>
<dbReference type="InterPro" id="IPR000719">
    <property type="entry name" value="Prot_kinase_dom"/>
</dbReference>
<dbReference type="SUPFAM" id="SSF56112">
    <property type="entry name" value="Protein kinase-like (PK-like)"/>
    <property type="match status" value="1"/>
</dbReference>
<dbReference type="InterPro" id="IPR036770">
    <property type="entry name" value="Ankyrin_rpt-contain_sf"/>
</dbReference>
<dbReference type="Pfam" id="PF00069">
    <property type="entry name" value="Pkinase"/>
    <property type="match status" value="1"/>
</dbReference>
<dbReference type="OrthoDB" id="426293at2759"/>
<dbReference type="PROSITE" id="PS50297">
    <property type="entry name" value="ANK_REP_REGION"/>
    <property type="match status" value="1"/>
</dbReference>
<dbReference type="PANTHER" id="PTHR24161">
    <property type="entry name" value="ANK_REP_REGION DOMAIN-CONTAINING PROTEIN-RELATED"/>
    <property type="match status" value="1"/>
</dbReference>
<dbReference type="InterPro" id="IPR002110">
    <property type="entry name" value="Ankyrin_rpt"/>
</dbReference>
<keyword evidence="6" id="KW-1185">Reference proteome</keyword>
<dbReference type="GO" id="GO:0005524">
    <property type="term" value="F:ATP binding"/>
    <property type="evidence" value="ECO:0007669"/>
    <property type="project" value="InterPro"/>
</dbReference>
<dbReference type="InterPro" id="IPR011009">
    <property type="entry name" value="Kinase-like_dom_sf"/>
</dbReference>
<gene>
    <name evidence="5" type="ORF">BSAL_56130</name>
</gene>
<evidence type="ECO:0000256" key="2">
    <source>
        <dbReference type="ARBA" id="ARBA00023043"/>
    </source>
</evidence>
<organism evidence="5 6">
    <name type="scientific">Bodo saltans</name>
    <name type="common">Flagellated protozoan</name>
    <dbReference type="NCBI Taxonomy" id="75058"/>
    <lineage>
        <taxon>Eukaryota</taxon>
        <taxon>Discoba</taxon>
        <taxon>Euglenozoa</taxon>
        <taxon>Kinetoplastea</taxon>
        <taxon>Metakinetoplastina</taxon>
        <taxon>Eubodonida</taxon>
        <taxon>Bodonidae</taxon>
        <taxon>Bodo</taxon>
    </lineage>
</organism>
<sequence length="676" mass="74571">MSVSSEPLVSLPLDRTLPHLSAIERLIQIIHCCLVAAAALKRSHAQQRYDQPRIRPVSIERVGDNVKFSEFDTPSMHDYGIYVAPETFAHQIVSKETDVYTLGGFMCKQITGEPPWGSKNVEAIQSAALEGQSVDVSQHRWPVWCAGLFQLVHQMLSYDPSKRTKINKVVRTLRYFFGTLKSLKSNTVQLFNTHSPYPPDWLRSIDICPTLSDALLRLVSIGVPSNRSDLGWFASNLSPQLLSDLQTEAHTIASEEAKVIALCADGSPLGCLLNAVLSQLACPDADLQRSGSVIKRFFLAVHQLGRVFKGSGFLVLDIDAEPLRMAYENYEIFFVAGSHVNLFHFPNFIVGECYEQLINPELSRIVFRCDNLVGYDIDKWCHPESPSDPSRVKKICILPPAYFTVKSTARVSGSVVVDLLFHNKESIDAAFLRRNAFCEFFLVDLDCERDDSNENGSTEQCVELLQNAVSRSDVIGPNVQPASIEGASEYFSAADSGNRDVLDELVKKARLDLLSGRQQQKQMSVRSGTQSGQTPLYTAACNGHNAMIVALLNLGAKVSASENGGWSPVHGAAHGGHHEALVSLIVRDIDDDALLKKIKIARFPLSCARKWLCFLHTIRDALANGHASVSTDEIKAFCKSITAAIDVGLTPLSVAITERHLGRDYQSQHAKKVSNN</sequence>
<dbReference type="PROSITE" id="PS50011">
    <property type="entry name" value="PROTEIN_KINASE_DOM"/>
    <property type="match status" value="1"/>
</dbReference>